<protein>
    <submittedName>
        <fullName evidence="2">Uncharacterized protein</fullName>
    </submittedName>
</protein>
<accession>A0ABP4GXC3</accession>
<reference evidence="3" key="1">
    <citation type="journal article" date="2019" name="Int. J. Syst. Evol. Microbiol.">
        <title>The Global Catalogue of Microorganisms (GCM) 10K type strain sequencing project: providing services to taxonomists for standard genome sequencing and annotation.</title>
        <authorList>
            <consortium name="The Broad Institute Genomics Platform"/>
            <consortium name="The Broad Institute Genome Sequencing Center for Infectious Disease"/>
            <person name="Wu L."/>
            <person name="Ma J."/>
        </authorList>
    </citation>
    <scope>NUCLEOTIDE SEQUENCE [LARGE SCALE GENOMIC DNA]</scope>
    <source>
        <strain evidence="3">JCM 13023</strain>
    </source>
</reference>
<evidence type="ECO:0000313" key="3">
    <source>
        <dbReference type="Proteomes" id="UP001500653"/>
    </source>
</evidence>
<dbReference type="RefSeq" id="WP_253862372.1">
    <property type="nucleotide sequence ID" value="NZ_BAAALN010000006.1"/>
</dbReference>
<evidence type="ECO:0000313" key="2">
    <source>
        <dbReference type="EMBL" id="GAA1239522.1"/>
    </source>
</evidence>
<keyword evidence="1" id="KW-0472">Membrane</keyword>
<keyword evidence="3" id="KW-1185">Reference proteome</keyword>
<dbReference type="Proteomes" id="UP001500653">
    <property type="component" value="Unassembled WGS sequence"/>
</dbReference>
<feature type="transmembrane region" description="Helical" evidence="1">
    <location>
        <begin position="81"/>
        <end position="101"/>
    </location>
</feature>
<comment type="caution">
    <text evidence="2">The sequence shown here is derived from an EMBL/GenBank/DDBJ whole genome shotgun (WGS) entry which is preliminary data.</text>
</comment>
<sequence length="113" mass="12775">MSEISSLIGIVELMGIWGLLFVWISQTRINTANFYLATSNLSNVFAQTFKLKLPRVAWVVIVGTIVSVIMLSDVFSYLLIALRYTSVVCVTWTTCALVFVVRNRVRDRATRPE</sequence>
<keyword evidence="1" id="KW-1133">Transmembrane helix</keyword>
<feature type="transmembrane region" description="Helical" evidence="1">
    <location>
        <begin position="6"/>
        <end position="24"/>
    </location>
</feature>
<dbReference type="Gene3D" id="1.10.4160.10">
    <property type="entry name" value="Hydantoin permease"/>
    <property type="match status" value="1"/>
</dbReference>
<keyword evidence="1" id="KW-0812">Transmembrane</keyword>
<gene>
    <name evidence="2" type="ORF">GCM10009676_25270</name>
</gene>
<evidence type="ECO:0000256" key="1">
    <source>
        <dbReference type="SAM" id="Phobius"/>
    </source>
</evidence>
<proteinExistence type="predicted"/>
<organism evidence="2 3">
    <name type="scientific">Prauserella halophila</name>
    <dbReference type="NCBI Taxonomy" id="185641"/>
    <lineage>
        <taxon>Bacteria</taxon>
        <taxon>Bacillati</taxon>
        <taxon>Actinomycetota</taxon>
        <taxon>Actinomycetes</taxon>
        <taxon>Pseudonocardiales</taxon>
        <taxon>Pseudonocardiaceae</taxon>
        <taxon>Prauserella</taxon>
    </lineage>
</organism>
<feature type="transmembrane region" description="Helical" evidence="1">
    <location>
        <begin position="56"/>
        <end position="75"/>
    </location>
</feature>
<dbReference type="EMBL" id="BAAALN010000006">
    <property type="protein sequence ID" value="GAA1239522.1"/>
    <property type="molecule type" value="Genomic_DNA"/>
</dbReference>
<name>A0ABP4GXC3_9PSEU</name>